<evidence type="ECO:0000313" key="3">
    <source>
        <dbReference type="EMBL" id="OZI57744.1"/>
    </source>
</evidence>
<feature type="domain" description="Trimeric autotransporter adhesin YadA-like head" evidence="1">
    <location>
        <begin position="665"/>
        <end position="687"/>
    </location>
</feature>
<comment type="caution">
    <text evidence="3">The sequence shown here is derived from an EMBL/GenBank/DDBJ whole genome shotgun (WGS) entry which is preliminary data.</text>
</comment>
<feature type="domain" description="Trimeric autotransporter adhesin YadA-like head" evidence="1">
    <location>
        <begin position="987"/>
        <end position="1010"/>
    </location>
</feature>
<dbReference type="Proteomes" id="UP000216885">
    <property type="component" value="Unassembled WGS sequence"/>
</dbReference>
<reference evidence="3 4" key="1">
    <citation type="submission" date="2017-05" db="EMBL/GenBank/DDBJ databases">
        <title>Complete and WGS of Bordetella genogroups.</title>
        <authorList>
            <person name="Spilker T."/>
            <person name="LiPuma J."/>
        </authorList>
    </citation>
    <scope>NUCLEOTIDE SEQUENCE [LARGE SCALE GENOMIC DNA]</scope>
    <source>
        <strain evidence="3 4">AU9919</strain>
    </source>
</reference>
<evidence type="ECO:0000313" key="4">
    <source>
        <dbReference type="Proteomes" id="UP000216885"/>
    </source>
</evidence>
<feature type="non-terminal residue" evidence="3">
    <location>
        <position position="1999"/>
    </location>
</feature>
<dbReference type="Gene3D" id="6.20.50.100">
    <property type="match status" value="5"/>
</dbReference>
<feature type="domain" description="Trimeric autotransporter adhesin YadA-like head" evidence="1">
    <location>
        <begin position="926"/>
        <end position="952"/>
    </location>
</feature>
<evidence type="ECO:0000259" key="2">
    <source>
        <dbReference type="Pfam" id="PF05662"/>
    </source>
</evidence>
<protein>
    <submittedName>
        <fullName evidence="3">Uncharacterized protein</fullName>
    </submittedName>
</protein>
<sequence>MAGAMGAAQAAVTINDSTAPGTWDGNEIVFSDGTGRIEFSGGGTVTGLTDAGLSASSSDAVSGRQLFQTNERVGAAETAITAAQGNIATLQSDVSTAQGNITTLQNDVSTAQGNITTLQSDVSTAQGNITTLQSDVSTAQGNIATLQSQVGDIGTSVTTGSVTTDSLNVANGVIVANSSGVTVGTDVDMGGNKITNLADGTISATSTDAVSGKQIHNLFIEQGATGVRYFHANSAAPDSQAIGQESIAIGPNSQAREDNSFAAGVGAIADGESAIALGDGAQVSKPANNGDPTAAIAIGKNSDSSGVASTAIGLEAAASGSNAVALGTGAVAAGASGLALGNGAVADAENNISIGSGAGQGTGQHLPGDRSHNIAIGTASGQNVAGQFNVAMGEGVGNNVNGDDNVAFGRNSGGLEGDSNVSIGLNANTGGTSNRSVSIGQDTEAQTEGIAIGYAASAGNTGVAIGRQASALGTGTAIGPNAHADSGYVALGLNSYAAQSDVSGNSRFTNRAFSGSAVSVGSSQPGGEFTRRIVNVEDGANDTDAVNVRQLQQAVSGIDLSDIDFANGVITNLQTQIDQNMQHYVSINDGGVDKGNKNNDGAQAAAIDSIAIGPDATTKNQDSIAIGHLAGAEGDSAVVLGHNVKGLGTNSTTIGNSQSEARDESGIAIGTNAVSRDENSIVIGRDSYSNRQANGPSVENSIVIGTESSSTAVEGIVVGKNSVVNAARGIAQGSAATATAQNAMAFGTTASAAGEDSQASGTGASAYALNGIAMGTNARSGQANPDVELADSNHDSIAIGTSSIAERDSSVALGQEALALGSRSTAIGYQAQVDPSVEASGEEGSDGLAIGSFSHSSGPKAGAIGPYANSSGNGSYAIGYMSNATGDSAIALGVSANSISQNGIAIGTVSDASGGSAISIGTESEASGEFSMTVGGRATSSGDYSLAAGYGSNALGYDSLAMGVQSTTNGLRSTAIGRGASTAVGAVDSMAMGTNAAASSTNAVAVGTGSAASAASALALGRGAAASNANAVALGSGAVTAAAVATPSAVIDKNTYNYAGTNPVATVSVGTAGQERTITNVAAGRVDSTSTDAINGSQLYGTNLAVTAVGNDLDTAGQSVATVMGGNATYDPATHQVTTSNIGNTGQDTVHDAIGYAAQGWNVAANGEGTGANVAPGSTVDFSNDDGNVVISRSGTDLAFNLANNIDLGAAGSVTTGNTVMNNDGLAVNDGAGNSTTTTVAGTTVSSSGGASTMVGAGTVAVVDETGNSTAIGGDRISVGGSNPIVISGSSGTIGGLTNTTFDPNNYTSGQAATEDQLKSVSDVANAGWTATDAAGNSANIGPNGVVTFEGDDNLSVAQTGVDQNGVISVSLNENIDLGAAGSVTTGKTIMNDDGVVVNDGGNSTVTSTAGTTVVNAMGEVTTVGAGSITVATPGGGQTTIGSNQINVGGSNPIAINGNTGTIGGLTNTTFDPDNFTSGQAATEDQLKLVSDVANAGWTATDAAGNSANIGPNGVVTFEGDDNLSVAQTGVDQNGVISVSLNENIDLGAAGSVTTGNTVMNNDGLAVNDGAGNTTTVGGNQISVAGSNPIVISGNTGTIGGLTNTTFDPNNYTSGQAATEDQLKQVNDVASAGWNATDAAGNSANIGPNGEVRFEGDSNISVAQTGVDQNGVVAVSLNENIDLGNTGSVTTGNTVMNNDGLAVNDGAGNSTTTTVAGTTVTDAAGATTTVGAGTVSVVDAAGNSTAIGGNQISIGGSNPIVISGNTGTIGGLTNTTFDPNNYTSGQAATEDQLKQVNDVASAGWNATDAAGNTANIGPNGEVRFEGDSNISVAQTGVDQNGVVAVSLNQNIDLGNTGSVTTGNTVMNNDGLAVNDGAGNVTTTTTAGTTVTNAAGDTTTVGAGSMTVADAAGVQTTIGSNQINVGGSNPIAISGDTGTIGGLTNTTFDPNNYTSGQAATEDQLKQVNDVASAGWNVTDAAGNSANIGPNGEVRFEGDSN</sequence>
<feature type="domain" description="Trimeric autotransporter adhesin YadA-like stalk" evidence="2">
    <location>
        <begin position="532"/>
        <end position="559"/>
    </location>
</feature>
<dbReference type="InterPro" id="IPR008640">
    <property type="entry name" value="Adhesin_Head_dom"/>
</dbReference>
<dbReference type="Gene3D" id="1.20.5.170">
    <property type="match status" value="2"/>
</dbReference>
<proteinExistence type="predicted"/>
<feature type="domain" description="Trimeric autotransporter adhesin YadA-like head" evidence="1">
    <location>
        <begin position="954"/>
        <end position="980"/>
    </location>
</feature>
<feature type="domain" description="Trimeric autotransporter adhesin YadA-like stalk" evidence="2">
    <location>
        <begin position="193"/>
        <end position="217"/>
    </location>
</feature>
<organism evidence="3 4">
    <name type="scientific">Bordetella genomosp. 4</name>
    <dbReference type="NCBI Taxonomy" id="463044"/>
    <lineage>
        <taxon>Bacteria</taxon>
        <taxon>Pseudomonadati</taxon>
        <taxon>Pseudomonadota</taxon>
        <taxon>Betaproteobacteria</taxon>
        <taxon>Burkholderiales</taxon>
        <taxon>Alcaligenaceae</taxon>
        <taxon>Bordetella</taxon>
    </lineage>
</organism>
<dbReference type="SUPFAM" id="SSF101967">
    <property type="entry name" value="Adhesin YadA, collagen-binding domain"/>
    <property type="match status" value="6"/>
</dbReference>
<feature type="domain" description="Trimeric autotransporter adhesin YadA-like head" evidence="1">
    <location>
        <begin position="871"/>
        <end position="894"/>
    </location>
</feature>
<dbReference type="InterPro" id="IPR011049">
    <property type="entry name" value="Serralysin-like_metalloprot_C"/>
</dbReference>
<dbReference type="CDD" id="cd12820">
    <property type="entry name" value="LbR_YadA-like"/>
    <property type="match status" value="2"/>
</dbReference>
<feature type="domain" description="Trimeric autotransporter adhesin YadA-like stalk" evidence="2">
    <location>
        <begin position="57"/>
        <end position="87"/>
    </location>
</feature>
<feature type="domain" description="Trimeric autotransporter adhesin YadA-like head" evidence="1">
    <location>
        <begin position="604"/>
        <end position="628"/>
    </location>
</feature>
<dbReference type="EMBL" id="NEVQ01000012">
    <property type="protein sequence ID" value="OZI57744.1"/>
    <property type="molecule type" value="Genomic_DNA"/>
</dbReference>
<dbReference type="InterPro" id="IPR008635">
    <property type="entry name" value="Coiled_stalk_dom"/>
</dbReference>
<evidence type="ECO:0000259" key="1">
    <source>
        <dbReference type="Pfam" id="PF05658"/>
    </source>
</evidence>
<keyword evidence="4" id="KW-1185">Reference proteome</keyword>
<feature type="domain" description="Trimeric autotransporter adhesin YadA-like stalk" evidence="2">
    <location>
        <begin position="1078"/>
        <end position="1120"/>
    </location>
</feature>
<dbReference type="Gene3D" id="2.150.10.10">
    <property type="entry name" value="Serralysin-like metalloprotease, C-terminal"/>
    <property type="match status" value="8"/>
</dbReference>
<dbReference type="Gene3D" id="2.60.40.4050">
    <property type="match status" value="1"/>
</dbReference>
<dbReference type="GO" id="GO:0019867">
    <property type="term" value="C:outer membrane"/>
    <property type="evidence" value="ECO:0007669"/>
    <property type="project" value="InterPro"/>
</dbReference>
<gene>
    <name evidence="3" type="ORF">CAL20_10260</name>
</gene>
<accession>A0A261U738</accession>
<feature type="domain" description="Trimeric autotransporter adhesin YadA-like head" evidence="1">
    <location>
        <begin position="793"/>
        <end position="817"/>
    </location>
</feature>
<dbReference type="Gene3D" id="1.20.5.340">
    <property type="match status" value="1"/>
</dbReference>
<dbReference type="Pfam" id="PF05662">
    <property type="entry name" value="YadA_stalk"/>
    <property type="match status" value="4"/>
</dbReference>
<dbReference type="Pfam" id="PF05658">
    <property type="entry name" value="YadA_head"/>
    <property type="match status" value="9"/>
</dbReference>
<feature type="domain" description="Trimeric autotransporter adhesin YadA-like head" evidence="1">
    <location>
        <begin position="241"/>
        <end position="267"/>
    </location>
</feature>
<name>A0A261U738_9BORD</name>
<feature type="domain" description="Trimeric autotransporter adhesin YadA-like head" evidence="1">
    <location>
        <begin position="305"/>
        <end position="330"/>
    </location>
</feature>